<dbReference type="Gene3D" id="1.25.40.10">
    <property type="entry name" value="Tetratricopeptide repeat domain"/>
    <property type="match status" value="1"/>
</dbReference>
<keyword evidence="3" id="KW-1133">Transmembrane helix</keyword>
<keyword evidence="3" id="KW-0812">Transmembrane</keyword>
<keyword evidence="1" id="KW-0802">TPR repeat</keyword>
<dbReference type="AlphaFoldDB" id="W7ISQ9"/>
<protein>
    <submittedName>
        <fullName evidence="4">Uncharacterized protein</fullName>
    </submittedName>
</protein>
<reference evidence="4 5" key="1">
    <citation type="journal article" date="2014" name="Genome Announc.">
        <title>Draft Genome Sequence of the Antitrypanosomally Active Sponge-Associated Bacterium Actinokineospora sp. Strain EG49.</title>
        <authorList>
            <person name="Harjes J."/>
            <person name="Ryu T."/>
            <person name="Abdelmohsen U.R."/>
            <person name="Moitinho-Silva L."/>
            <person name="Horn H."/>
            <person name="Ravasi T."/>
            <person name="Hentschel U."/>
        </authorList>
    </citation>
    <scope>NUCLEOTIDE SEQUENCE [LARGE SCALE GENOMIC DNA]</scope>
    <source>
        <strain evidence="4 5">EG49</strain>
    </source>
</reference>
<dbReference type="OrthoDB" id="3683482at2"/>
<gene>
    <name evidence="4" type="ORF">UO65_1274</name>
</gene>
<evidence type="ECO:0000256" key="3">
    <source>
        <dbReference type="SAM" id="Phobius"/>
    </source>
</evidence>
<evidence type="ECO:0000313" key="4">
    <source>
        <dbReference type="EMBL" id="EWC63388.1"/>
    </source>
</evidence>
<dbReference type="SUPFAM" id="SSF48452">
    <property type="entry name" value="TPR-like"/>
    <property type="match status" value="1"/>
</dbReference>
<organism evidence="4 5">
    <name type="scientific">Actinokineospora spheciospongiae</name>
    <dbReference type="NCBI Taxonomy" id="909613"/>
    <lineage>
        <taxon>Bacteria</taxon>
        <taxon>Bacillati</taxon>
        <taxon>Actinomycetota</taxon>
        <taxon>Actinomycetes</taxon>
        <taxon>Pseudonocardiales</taxon>
        <taxon>Pseudonocardiaceae</taxon>
        <taxon>Actinokineospora</taxon>
    </lineage>
</organism>
<dbReference type="STRING" id="909613.UO65_1274"/>
<evidence type="ECO:0000313" key="5">
    <source>
        <dbReference type="Proteomes" id="UP000019277"/>
    </source>
</evidence>
<feature type="repeat" description="TPR" evidence="1">
    <location>
        <begin position="79"/>
        <end position="112"/>
    </location>
</feature>
<dbReference type="Proteomes" id="UP000019277">
    <property type="component" value="Unassembled WGS sequence"/>
</dbReference>
<evidence type="ECO:0000256" key="2">
    <source>
        <dbReference type="SAM" id="MobiDB-lite"/>
    </source>
</evidence>
<name>W7ISQ9_9PSEU</name>
<keyword evidence="5" id="KW-1185">Reference proteome</keyword>
<accession>W7ISQ9</accession>
<feature type="region of interest" description="Disordered" evidence="2">
    <location>
        <begin position="19"/>
        <end position="50"/>
    </location>
</feature>
<dbReference type="InterPro" id="IPR019734">
    <property type="entry name" value="TPR_rpt"/>
</dbReference>
<feature type="transmembrane region" description="Helical" evidence="3">
    <location>
        <begin position="251"/>
        <end position="268"/>
    </location>
</feature>
<feature type="transmembrane region" description="Helical" evidence="3">
    <location>
        <begin position="224"/>
        <end position="245"/>
    </location>
</feature>
<evidence type="ECO:0000256" key="1">
    <source>
        <dbReference type="PROSITE-ProRule" id="PRU00339"/>
    </source>
</evidence>
<dbReference type="PROSITE" id="PS50005">
    <property type="entry name" value="TPR"/>
    <property type="match status" value="1"/>
</dbReference>
<dbReference type="eggNOG" id="ENOG50342SY">
    <property type="taxonomic scope" value="Bacteria"/>
</dbReference>
<dbReference type="InterPro" id="IPR011990">
    <property type="entry name" value="TPR-like_helical_dom_sf"/>
</dbReference>
<keyword evidence="3" id="KW-0472">Membrane</keyword>
<proteinExistence type="predicted"/>
<dbReference type="RefSeq" id="WP_052020799.1">
    <property type="nucleotide sequence ID" value="NZ_AYXG01000045.1"/>
</dbReference>
<sequence length="295" mass="30986">MLRTWQDVIAKWRLLPDGDGGSGAGGADSADGVDGDAPRSATDDPGPQAFRRGRSALLSGRLDDALAEFGRAAGTRAHPHDHVGLGDVALARGQVRSAVVSYRTALELAPGDRLALLGLSQARVASGDAEAAAAELEQAFGAEADPVLRYYLASTWCSAADQVRGRTGDGALAFTDERQLAVCEDAAHRILELDVADEELRRAAQRLLSEVRAGRRYRWRPEGIAVSLLVLAVSLGLTLVAIGGLSGSPPLVVAGIVTGSVLLYLIVVRFRRQTWREKPARGAGRGASGSGIGHR</sequence>
<dbReference type="EMBL" id="AYXG01000045">
    <property type="protein sequence ID" value="EWC63388.1"/>
    <property type="molecule type" value="Genomic_DNA"/>
</dbReference>
<comment type="caution">
    <text evidence="4">The sequence shown here is derived from an EMBL/GenBank/DDBJ whole genome shotgun (WGS) entry which is preliminary data.</text>
</comment>
<dbReference type="Pfam" id="PF14559">
    <property type="entry name" value="TPR_19"/>
    <property type="match status" value="1"/>
</dbReference>